<sequence length="51" mass="5666">MNVVIVGVGTFIIACLLVIAYMCLCLAVSTKDREKIEKKLFNKRFGKGDSE</sequence>
<name>A0A8S5SUQ5_9CAUD</name>
<organism evidence="2">
    <name type="scientific">Siphoviridae sp. ctqPo10</name>
    <dbReference type="NCBI Taxonomy" id="2827948"/>
    <lineage>
        <taxon>Viruses</taxon>
        <taxon>Duplodnaviria</taxon>
        <taxon>Heunggongvirae</taxon>
        <taxon>Uroviricota</taxon>
        <taxon>Caudoviricetes</taxon>
    </lineage>
</organism>
<evidence type="ECO:0000313" key="2">
    <source>
        <dbReference type="EMBL" id="DAF54670.1"/>
    </source>
</evidence>
<accession>A0A8S5SUQ5</accession>
<keyword evidence="1" id="KW-0812">Transmembrane</keyword>
<evidence type="ECO:0000256" key="1">
    <source>
        <dbReference type="SAM" id="Phobius"/>
    </source>
</evidence>
<keyword evidence="1" id="KW-0472">Membrane</keyword>
<protein>
    <submittedName>
        <fullName evidence="2">Fibroblast growth factor receptor 3 domain, fibroblast growth factor</fullName>
    </submittedName>
</protein>
<feature type="transmembrane region" description="Helical" evidence="1">
    <location>
        <begin position="6"/>
        <end position="29"/>
    </location>
</feature>
<keyword evidence="2" id="KW-0675">Receptor</keyword>
<dbReference type="EMBL" id="BK032682">
    <property type="protein sequence ID" value="DAF54670.1"/>
    <property type="molecule type" value="Genomic_DNA"/>
</dbReference>
<reference evidence="2" key="1">
    <citation type="journal article" date="2021" name="Proc. Natl. Acad. Sci. U.S.A.">
        <title>A Catalog of Tens of Thousands of Viruses from Human Metagenomes Reveals Hidden Associations with Chronic Diseases.</title>
        <authorList>
            <person name="Tisza M.J."/>
            <person name="Buck C.B."/>
        </authorList>
    </citation>
    <scope>NUCLEOTIDE SEQUENCE</scope>
    <source>
        <strain evidence="2">CtqPo10</strain>
    </source>
</reference>
<proteinExistence type="predicted"/>
<keyword evidence="1" id="KW-1133">Transmembrane helix</keyword>